<dbReference type="PANTHER" id="PTHR24347">
    <property type="entry name" value="SERINE/THREONINE-PROTEIN KINASE"/>
    <property type="match status" value="1"/>
</dbReference>
<evidence type="ECO:0000256" key="2">
    <source>
        <dbReference type="ARBA" id="ARBA00022741"/>
    </source>
</evidence>
<name>A0AAD1X8Q7_EUPCR</name>
<feature type="region of interest" description="Disordered" evidence="6">
    <location>
        <begin position="19"/>
        <end position="83"/>
    </location>
</feature>
<evidence type="ECO:0000313" key="9">
    <source>
        <dbReference type="Proteomes" id="UP001295684"/>
    </source>
</evidence>
<gene>
    <name evidence="8" type="ORF">ECRASSUSDP1_LOCUS6449</name>
</gene>
<dbReference type="SUPFAM" id="SSF56112">
    <property type="entry name" value="Protein kinase-like (PK-like)"/>
    <property type="match status" value="1"/>
</dbReference>
<evidence type="ECO:0000259" key="7">
    <source>
        <dbReference type="PROSITE" id="PS50011"/>
    </source>
</evidence>
<keyword evidence="3 4" id="KW-0067">ATP-binding</keyword>
<dbReference type="Proteomes" id="UP001295684">
    <property type="component" value="Unassembled WGS sequence"/>
</dbReference>
<dbReference type="PROSITE" id="PS00108">
    <property type="entry name" value="PROTEIN_KINASE_ST"/>
    <property type="match status" value="1"/>
</dbReference>
<comment type="subunit">
    <text evidence="1">Monomer.</text>
</comment>
<feature type="binding site" evidence="4">
    <location>
        <position position="147"/>
    </location>
    <ligand>
        <name>ATP</name>
        <dbReference type="ChEBI" id="CHEBI:30616"/>
    </ligand>
</feature>
<evidence type="ECO:0000256" key="3">
    <source>
        <dbReference type="ARBA" id="ARBA00022840"/>
    </source>
</evidence>
<dbReference type="AlphaFoldDB" id="A0AAD1X8Q7"/>
<sequence length="426" mass="48706">MGSTISNCCQLDREGISPYQKSYLHPDNSRTSSKRLGMDGGKKHVRFVENKKSTAELRPSCDDSPQRGNFSRMAGPSSPTKNCTNNGCEDGTVTFQPPTSELNPSFIKHVKDIRSIFVFDKKIGDGKFGTVFLAHPKNDLKAQVAIKLIPQESFSHRIEKELLLLKSIKHRNVIRYISAYKDNKYYYIITEHCEGGELFKKIVDQGCLDELEACNIISQLLKTIKFLHDNEICHRDLKPENILFKRKGDNRIKLIDFGLSKQLKKGEIMLKKLGTPYYLAPEVLEERYGKEVDLWSLGVVTYVVLCGYPPFYGEDAKELFSNIYYVNYDFAEEDWCFISDEAKDFISKLLVKNPQERLSIDQALKHPWILSNITEPESSVRHELTSNHSDVHPCDKKVLDVTTEAFSKSSECATLDSYERSLVELF</sequence>
<dbReference type="GO" id="GO:0005524">
    <property type="term" value="F:ATP binding"/>
    <property type="evidence" value="ECO:0007669"/>
    <property type="project" value="UniProtKB-UniRule"/>
</dbReference>
<keyword evidence="2 4" id="KW-0547">Nucleotide-binding</keyword>
<dbReference type="EMBL" id="CAMPGE010006253">
    <property type="protein sequence ID" value="CAI2365099.1"/>
    <property type="molecule type" value="Genomic_DNA"/>
</dbReference>
<dbReference type="FunFam" id="1.10.510.10:FF:000571">
    <property type="entry name" value="Maternal embryonic leucine zipper kinase"/>
    <property type="match status" value="1"/>
</dbReference>
<dbReference type="InterPro" id="IPR000719">
    <property type="entry name" value="Prot_kinase_dom"/>
</dbReference>
<feature type="compositionally biased region" description="Basic and acidic residues" evidence="6">
    <location>
        <begin position="36"/>
        <end position="65"/>
    </location>
</feature>
<evidence type="ECO:0000313" key="8">
    <source>
        <dbReference type="EMBL" id="CAI2365099.1"/>
    </source>
</evidence>
<protein>
    <recommendedName>
        <fullName evidence="7">Protein kinase domain-containing protein</fullName>
    </recommendedName>
</protein>
<keyword evidence="5" id="KW-0418">Kinase</keyword>
<dbReference type="PROSITE" id="PS50011">
    <property type="entry name" value="PROTEIN_KINASE_DOM"/>
    <property type="match status" value="1"/>
</dbReference>
<proteinExistence type="inferred from homology"/>
<dbReference type="GO" id="GO:0004674">
    <property type="term" value="F:protein serine/threonine kinase activity"/>
    <property type="evidence" value="ECO:0007669"/>
    <property type="project" value="UniProtKB-KW"/>
</dbReference>
<reference evidence="8" key="1">
    <citation type="submission" date="2023-07" db="EMBL/GenBank/DDBJ databases">
        <authorList>
            <consortium name="AG Swart"/>
            <person name="Singh M."/>
            <person name="Singh A."/>
            <person name="Seah K."/>
            <person name="Emmerich C."/>
        </authorList>
    </citation>
    <scope>NUCLEOTIDE SEQUENCE</scope>
    <source>
        <strain evidence="8">DP1</strain>
    </source>
</reference>
<dbReference type="InterPro" id="IPR008271">
    <property type="entry name" value="Ser/Thr_kinase_AS"/>
</dbReference>
<keyword evidence="5" id="KW-0808">Transferase</keyword>
<dbReference type="Pfam" id="PF00069">
    <property type="entry name" value="Pkinase"/>
    <property type="match status" value="1"/>
</dbReference>
<accession>A0AAD1X8Q7</accession>
<evidence type="ECO:0000256" key="5">
    <source>
        <dbReference type="RuleBase" id="RU000304"/>
    </source>
</evidence>
<evidence type="ECO:0000256" key="1">
    <source>
        <dbReference type="ARBA" id="ARBA00011245"/>
    </source>
</evidence>
<dbReference type="Gene3D" id="1.10.510.10">
    <property type="entry name" value="Transferase(Phosphotransferase) domain 1"/>
    <property type="match status" value="1"/>
</dbReference>
<evidence type="ECO:0000256" key="4">
    <source>
        <dbReference type="PROSITE-ProRule" id="PRU10141"/>
    </source>
</evidence>
<keyword evidence="9" id="KW-1185">Reference proteome</keyword>
<comment type="caution">
    <text evidence="8">The sequence shown here is derived from an EMBL/GenBank/DDBJ whole genome shotgun (WGS) entry which is preliminary data.</text>
</comment>
<evidence type="ECO:0000256" key="6">
    <source>
        <dbReference type="SAM" id="MobiDB-lite"/>
    </source>
</evidence>
<comment type="similarity">
    <text evidence="5">Belongs to the protein kinase superfamily.</text>
</comment>
<organism evidence="8 9">
    <name type="scientific">Euplotes crassus</name>
    <dbReference type="NCBI Taxonomy" id="5936"/>
    <lineage>
        <taxon>Eukaryota</taxon>
        <taxon>Sar</taxon>
        <taxon>Alveolata</taxon>
        <taxon>Ciliophora</taxon>
        <taxon>Intramacronucleata</taxon>
        <taxon>Spirotrichea</taxon>
        <taxon>Hypotrichia</taxon>
        <taxon>Euplotida</taxon>
        <taxon>Euplotidae</taxon>
        <taxon>Moneuplotes</taxon>
    </lineage>
</organism>
<keyword evidence="5" id="KW-0723">Serine/threonine-protein kinase</keyword>
<dbReference type="InterPro" id="IPR017441">
    <property type="entry name" value="Protein_kinase_ATP_BS"/>
</dbReference>
<dbReference type="SMART" id="SM00220">
    <property type="entry name" value="S_TKc"/>
    <property type="match status" value="1"/>
</dbReference>
<dbReference type="InterPro" id="IPR011009">
    <property type="entry name" value="Kinase-like_dom_sf"/>
</dbReference>
<dbReference type="PROSITE" id="PS00107">
    <property type="entry name" value="PROTEIN_KINASE_ATP"/>
    <property type="match status" value="1"/>
</dbReference>
<dbReference type="CDD" id="cd05117">
    <property type="entry name" value="STKc_CAMK"/>
    <property type="match status" value="1"/>
</dbReference>
<feature type="domain" description="Protein kinase" evidence="7">
    <location>
        <begin position="117"/>
        <end position="369"/>
    </location>
</feature>